<organism evidence="1">
    <name type="scientific">Salix viminalis</name>
    <name type="common">Common osier</name>
    <name type="synonym">Basket willow</name>
    <dbReference type="NCBI Taxonomy" id="40686"/>
    <lineage>
        <taxon>Eukaryota</taxon>
        <taxon>Viridiplantae</taxon>
        <taxon>Streptophyta</taxon>
        <taxon>Embryophyta</taxon>
        <taxon>Tracheophyta</taxon>
        <taxon>Spermatophyta</taxon>
        <taxon>Magnoliopsida</taxon>
        <taxon>eudicotyledons</taxon>
        <taxon>Gunneridae</taxon>
        <taxon>Pentapetalae</taxon>
        <taxon>rosids</taxon>
        <taxon>fabids</taxon>
        <taxon>Malpighiales</taxon>
        <taxon>Salicaceae</taxon>
        <taxon>Saliceae</taxon>
        <taxon>Salix</taxon>
    </lineage>
</organism>
<protein>
    <recommendedName>
        <fullName evidence="2">RING-type domain-containing protein</fullName>
    </recommendedName>
</protein>
<accession>A0A6N2KKV4</accession>
<reference evidence="1" key="1">
    <citation type="submission" date="2019-03" db="EMBL/GenBank/DDBJ databases">
        <authorList>
            <person name="Mank J."/>
            <person name="Almeida P."/>
        </authorList>
    </citation>
    <scope>NUCLEOTIDE SEQUENCE</scope>
    <source>
        <strain evidence="1">78183</strain>
    </source>
</reference>
<dbReference type="SUPFAM" id="SSF57850">
    <property type="entry name" value="RING/U-box"/>
    <property type="match status" value="1"/>
</dbReference>
<dbReference type="PANTHER" id="PTHR15315:SF116">
    <property type="entry name" value="RING-TYPE DOMAIN-CONTAINING PROTEIN"/>
    <property type="match status" value="1"/>
</dbReference>
<dbReference type="InterPro" id="IPR013083">
    <property type="entry name" value="Znf_RING/FYVE/PHD"/>
</dbReference>
<dbReference type="GO" id="GO:0016567">
    <property type="term" value="P:protein ubiquitination"/>
    <property type="evidence" value="ECO:0007669"/>
    <property type="project" value="TreeGrafter"/>
</dbReference>
<evidence type="ECO:0008006" key="2">
    <source>
        <dbReference type="Google" id="ProtNLM"/>
    </source>
</evidence>
<dbReference type="GO" id="GO:0061630">
    <property type="term" value="F:ubiquitin protein ligase activity"/>
    <property type="evidence" value="ECO:0007669"/>
    <property type="project" value="TreeGrafter"/>
</dbReference>
<sequence>MRDMYIGSMTKSFKDSLKVLEADLQHANTLASDVSRDYDGACLQMRMSYAPAASLFLFLFQWTDCHLAGALGLLRILIYKVYVDGTTTMFTHERKASIKEFYAVIYPSLLQLQRGVTDTEDKKQKAVCMERYRRRDDEEHRQPTDIDIEREEECEICMEMNSKIVLPNCNHAMRSRSQSCPFCRDSLKRVNSGDLWVLTGSRDIVDMATVTRENLRRLFVYIDKLPLILPDNLFDLYDSHIR</sequence>
<evidence type="ECO:0000313" key="1">
    <source>
        <dbReference type="EMBL" id="VFU26964.1"/>
    </source>
</evidence>
<dbReference type="Gene3D" id="3.30.40.10">
    <property type="entry name" value="Zinc/RING finger domain, C3HC4 (zinc finger)"/>
    <property type="match status" value="1"/>
</dbReference>
<dbReference type="AlphaFoldDB" id="A0A6N2KKV4"/>
<name>A0A6N2KKV4_SALVM</name>
<dbReference type="EMBL" id="CAADRP010000335">
    <property type="protein sequence ID" value="VFU26964.1"/>
    <property type="molecule type" value="Genomic_DNA"/>
</dbReference>
<dbReference type="PANTHER" id="PTHR15315">
    <property type="entry name" value="RING FINGER PROTEIN 41, 151"/>
    <property type="match status" value="1"/>
</dbReference>
<proteinExistence type="predicted"/>
<gene>
    <name evidence="1" type="ORF">SVIM_LOCUS77502</name>
</gene>